<accession>A0A2H0YWA0</accession>
<dbReference type="EMBL" id="PEXU01000021">
    <property type="protein sequence ID" value="PIS42767.1"/>
    <property type="molecule type" value="Genomic_DNA"/>
</dbReference>
<evidence type="ECO:0008006" key="4">
    <source>
        <dbReference type="Google" id="ProtNLM"/>
    </source>
</evidence>
<gene>
    <name evidence="2" type="ORF">COT24_01815</name>
</gene>
<feature type="transmembrane region" description="Helical" evidence="1">
    <location>
        <begin position="9"/>
        <end position="32"/>
    </location>
</feature>
<keyword evidence="1" id="KW-1133">Transmembrane helix</keyword>
<dbReference type="Proteomes" id="UP000231542">
    <property type="component" value="Unassembled WGS sequence"/>
</dbReference>
<keyword evidence="1" id="KW-0472">Membrane</keyword>
<name>A0A2H0YWA0_9BACT</name>
<protein>
    <recommendedName>
        <fullName evidence="4">DUF948 domain-containing protein</fullName>
    </recommendedName>
</protein>
<evidence type="ECO:0000256" key="1">
    <source>
        <dbReference type="SAM" id="Phobius"/>
    </source>
</evidence>
<evidence type="ECO:0000313" key="3">
    <source>
        <dbReference type="Proteomes" id="UP000231542"/>
    </source>
</evidence>
<evidence type="ECO:0000313" key="2">
    <source>
        <dbReference type="EMBL" id="PIS42767.1"/>
    </source>
</evidence>
<organism evidence="2 3">
    <name type="scientific">Candidatus Kerfeldbacteria bacterium CG08_land_8_20_14_0_20_40_16</name>
    <dbReference type="NCBI Taxonomy" id="2014244"/>
    <lineage>
        <taxon>Bacteria</taxon>
        <taxon>Candidatus Kerfeldiibacteriota</taxon>
    </lineage>
</organism>
<dbReference type="AlphaFoldDB" id="A0A2H0YWA0"/>
<reference evidence="2 3" key="1">
    <citation type="submission" date="2017-09" db="EMBL/GenBank/DDBJ databases">
        <title>Depth-based differentiation of microbial function through sediment-hosted aquifers and enrichment of novel symbionts in the deep terrestrial subsurface.</title>
        <authorList>
            <person name="Probst A.J."/>
            <person name="Ladd B."/>
            <person name="Jarett J.K."/>
            <person name="Geller-Mcgrath D.E."/>
            <person name="Sieber C.M."/>
            <person name="Emerson J.B."/>
            <person name="Anantharaman K."/>
            <person name="Thomas B.C."/>
            <person name="Malmstrom R."/>
            <person name="Stieglmeier M."/>
            <person name="Klingl A."/>
            <person name="Woyke T."/>
            <person name="Ryan C.M."/>
            <person name="Banfield J.F."/>
        </authorList>
    </citation>
    <scope>NUCLEOTIDE SEQUENCE [LARGE SCALE GENOMIC DNA]</scope>
    <source>
        <strain evidence="2">CG08_land_8_20_14_0_20_40_16</strain>
    </source>
</reference>
<comment type="caution">
    <text evidence="2">The sequence shown here is derived from an EMBL/GenBank/DDBJ whole genome shotgun (WGS) entry which is preliminary data.</text>
</comment>
<keyword evidence="1" id="KW-0812">Transmembrane</keyword>
<sequence>MIENSKDILFLVIAFCVLLATLFFVWIMYYLAMILKDVRNVVSEVKGKIESFGEILNTIKEKVATSATVLTALGKGLADLIGMFRERRAAKWEEEPIEVKEKKKKSRK</sequence>
<proteinExistence type="predicted"/>